<comment type="caution">
    <text evidence="3">The sequence shown here is derived from an EMBL/GenBank/DDBJ whole genome shotgun (WGS) entry which is preliminary data.</text>
</comment>
<proteinExistence type="predicted"/>
<gene>
    <name evidence="3" type="ORF">ZYGM_003364</name>
</gene>
<keyword evidence="1" id="KW-0175">Coiled coil</keyword>
<feature type="region of interest" description="Disordered" evidence="2">
    <location>
        <begin position="242"/>
        <end position="267"/>
    </location>
</feature>
<feature type="compositionally biased region" description="Basic and acidic residues" evidence="2">
    <location>
        <begin position="1"/>
        <end position="25"/>
    </location>
</feature>
<feature type="compositionally biased region" description="Basic residues" evidence="2">
    <location>
        <begin position="26"/>
        <end position="36"/>
    </location>
</feature>
<dbReference type="OrthoDB" id="4036611at2759"/>
<feature type="compositionally biased region" description="Basic and acidic residues" evidence="2">
    <location>
        <begin position="77"/>
        <end position="127"/>
    </location>
</feature>
<evidence type="ECO:0000256" key="1">
    <source>
        <dbReference type="SAM" id="Coils"/>
    </source>
</evidence>
<reference evidence="3 4" key="1">
    <citation type="submission" date="2019-01" db="EMBL/GenBank/DDBJ databases">
        <title>Draft Genome Sequencing of Zygosaccharomyces mellis Ca-7.</title>
        <authorList>
            <person name="Shiwa Y."/>
            <person name="Kanesaki Y."/>
            <person name="Ishige T."/>
            <person name="Mura K."/>
            <person name="Hori T."/>
            <person name="Tamura T."/>
        </authorList>
    </citation>
    <scope>NUCLEOTIDE SEQUENCE [LARGE SCALE GENOMIC DNA]</scope>
    <source>
        <strain evidence="3 4">Ca-7</strain>
    </source>
</reference>
<sequence length="301" mass="34361">MSELSIDDKRVKQLEDARRRVEELKKKNKKKGKKGKKTEDENDSSQVATADEAMPELEQESSPVSAPMEESVNPNKLDAKEPEASIKEKQPEKEVSKEEEVIKPEEKSTELEKDQSDNSKSKVEEKSIPPTKDQFGDKDSEVAEESLSKQHDVQDLFQNTESSDFLGTIQKQKEDDNLQIVTSQLEKVTAELKKLKFVNIEQETTIDELNQQVGILQTQLQSSQQELETSRKELQRFQQVTPKGPLIQSVPFSGSPQHQQKSPEYVPQQAHVDRTALEQWRNWNIDMTSWRSIGSGPIVEF</sequence>
<evidence type="ECO:0000313" key="3">
    <source>
        <dbReference type="EMBL" id="GCE98190.1"/>
    </source>
</evidence>
<feature type="compositionally biased region" description="Basic and acidic residues" evidence="2">
    <location>
        <begin position="134"/>
        <end position="154"/>
    </location>
</feature>
<feature type="region of interest" description="Disordered" evidence="2">
    <location>
        <begin position="1"/>
        <end position="156"/>
    </location>
</feature>
<dbReference type="EMBL" id="BIMX01000004">
    <property type="protein sequence ID" value="GCE98190.1"/>
    <property type="molecule type" value="Genomic_DNA"/>
</dbReference>
<organism evidence="3 4">
    <name type="scientific">Zygosaccharomyces mellis</name>
    <dbReference type="NCBI Taxonomy" id="42258"/>
    <lineage>
        <taxon>Eukaryota</taxon>
        <taxon>Fungi</taxon>
        <taxon>Dikarya</taxon>
        <taxon>Ascomycota</taxon>
        <taxon>Saccharomycotina</taxon>
        <taxon>Saccharomycetes</taxon>
        <taxon>Saccharomycetales</taxon>
        <taxon>Saccharomycetaceae</taxon>
        <taxon>Zygosaccharomyces</taxon>
    </lineage>
</organism>
<dbReference type="Proteomes" id="UP000301737">
    <property type="component" value="Unassembled WGS sequence"/>
</dbReference>
<dbReference type="AlphaFoldDB" id="A0A4C2E1V7"/>
<name>A0A4C2E1V7_9SACH</name>
<accession>A0A4C2E1V7</accession>
<feature type="compositionally biased region" description="Polar residues" evidence="2">
    <location>
        <begin position="250"/>
        <end position="262"/>
    </location>
</feature>
<evidence type="ECO:0000313" key="4">
    <source>
        <dbReference type="Proteomes" id="UP000301737"/>
    </source>
</evidence>
<feature type="coiled-coil region" evidence="1">
    <location>
        <begin position="192"/>
        <end position="240"/>
    </location>
</feature>
<protein>
    <submittedName>
        <fullName evidence="3">Uncharacterized protein</fullName>
    </submittedName>
</protein>
<keyword evidence="4" id="KW-1185">Reference proteome</keyword>
<evidence type="ECO:0000256" key="2">
    <source>
        <dbReference type="SAM" id="MobiDB-lite"/>
    </source>
</evidence>